<dbReference type="EMBL" id="MOBX01000014">
    <property type="protein sequence ID" value="RON79073.1"/>
    <property type="molecule type" value="Genomic_DNA"/>
</dbReference>
<keyword evidence="6" id="KW-0012">Acyltransferase</keyword>
<organism evidence="7 8">
    <name type="scientific">Pseudomonas fluorescens</name>
    <dbReference type="NCBI Taxonomy" id="294"/>
    <lineage>
        <taxon>Bacteria</taxon>
        <taxon>Pseudomonadati</taxon>
        <taxon>Pseudomonadota</taxon>
        <taxon>Gammaproteobacteria</taxon>
        <taxon>Pseudomonadales</taxon>
        <taxon>Pseudomonadaceae</taxon>
        <taxon>Pseudomonas</taxon>
    </lineage>
</organism>
<evidence type="ECO:0000313" key="8">
    <source>
        <dbReference type="Proteomes" id="UP000285378"/>
    </source>
</evidence>
<name>A0A423M8E8_PSEFL</name>
<keyword evidence="3 7" id="KW-0808">Transferase</keyword>
<keyword evidence="4" id="KW-0677">Repeat</keyword>
<protein>
    <submittedName>
        <fullName evidence="7">Transferase</fullName>
    </submittedName>
</protein>
<keyword evidence="2" id="KW-0441">Lipid A biosynthesis</keyword>
<dbReference type="GO" id="GO:0016020">
    <property type="term" value="C:membrane"/>
    <property type="evidence" value="ECO:0007669"/>
    <property type="project" value="GOC"/>
</dbReference>
<dbReference type="PANTHER" id="PTHR23416">
    <property type="entry name" value="SIALIC ACID SYNTHASE-RELATED"/>
    <property type="match status" value="1"/>
</dbReference>
<dbReference type="PROSITE" id="PS00101">
    <property type="entry name" value="HEXAPEP_TRANSFERASES"/>
    <property type="match status" value="1"/>
</dbReference>
<dbReference type="Pfam" id="PF14602">
    <property type="entry name" value="Hexapep_2"/>
    <property type="match status" value="2"/>
</dbReference>
<evidence type="ECO:0000256" key="5">
    <source>
        <dbReference type="ARBA" id="ARBA00023098"/>
    </source>
</evidence>
<gene>
    <name evidence="7" type="ORF">BK670_16280</name>
</gene>
<evidence type="ECO:0000256" key="6">
    <source>
        <dbReference type="ARBA" id="ARBA00023315"/>
    </source>
</evidence>
<evidence type="ECO:0000256" key="3">
    <source>
        <dbReference type="ARBA" id="ARBA00022679"/>
    </source>
</evidence>
<evidence type="ECO:0000256" key="4">
    <source>
        <dbReference type="ARBA" id="ARBA00022737"/>
    </source>
</evidence>
<sequence>MDDVNVIEVSTTVDSCTVLGRQVWVRAGTRLQSVQVADDCFIGFRCDVQFAEIGKSSMLATGVQCTGTAQAPIRIAENVWLGARASVSAGVSIGAGAVIAAGALVTADVPADAIMVGRPARFIGFRSVVEDGRPSPEQVLAKVRERARSGLPSMLDRSTQSVSRLKSINPDTATWDISDAALIDAELRGGASAEIARDCILIGRSTRQGGMSQLGGIELGTGVRLSEGVVIEAAGGVSIGEFSELAANVTIVASTHDHSFRSLPWEEAPVRIGSRCVIGEGALLVGPLNVGDGAVIKPHSVVIRDVLENTVVHGVVQLMEIQE</sequence>
<dbReference type="OrthoDB" id="4220804at2"/>
<dbReference type="GO" id="GO:0009245">
    <property type="term" value="P:lipid A biosynthetic process"/>
    <property type="evidence" value="ECO:0007669"/>
    <property type="project" value="UniProtKB-KW"/>
</dbReference>
<dbReference type="InterPro" id="IPR011004">
    <property type="entry name" value="Trimer_LpxA-like_sf"/>
</dbReference>
<accession>A0A423M8E8</accession>
<keyword evidence="1" id="KW-0444">Lipid biosynthesis</keyword>
<dbReference type="InterPro" id="IPR018357">
    <property type="entry name" value="Hexapep_transf_CS"/>
</dbReference>
<keyword evidence="5" id="KW-0443">Lipid metabolism</keyword>
<evidence type="ECO:0000256" key="1">
    <source>
        <dbReference type="ARBA" id="ARBA00022516"/>
    </source>
</evidence>
<evidence type="ECO:0000256" key="2">
    <source>
        <dbReference type="ARBA" id="ARBA00022556"/>
    </source>
</evidence>
<dbReference type="InterPro" id="IPR001451">
    <property type="entry name" value="Hexapep"/>
</dbReference>
<dbReference type="Proteomes" id="UP000285378">
    <property type="component" value="Unassembled WGS sequence"/>
</dbReference>
<dbReference type="Gene3D" id="2.160.10.10">
    <property type="entry name" value="Hexapeptide repeat proteins"/>
    <property type="match status" value="2"/>
</dbReference>
<dbReference type="GO" id="GO:0016746">
    <property type="term" value="F:acyltransferase activity"/>
    <property type="evidence" value="ECO:0007669"/>
    <property type="project" value="UniProtKB-KW"/>
</dbReference>
<dbReference type="InterPro" id="IPR051159">
    <property type="entry name" value="Hexapeptide_acetyltransf"/>
</dbReference>
<dbReference type="RefSeq" id="WP_123451432.1">
    <property type="nucleotide sequence ID" value="NZ_MOBX01000014.1"/>
</dbReference>
<comment type="caution">
    <text evidence="7">The sequence shown here is derived from an EMBL/GenBank/DDBJ whole genome shotgun (WGS) entry which is preliminary data.</text>
</comment>
<proteinExistence type="predicted"/>
<dbReference type="AlphaFoldDB" id="A0A423M8E8"/>
<reference evidence="7 8" key="1">
    <citation type="submission" date="2016-10" db="EMBL/GenBank/DDBJ databases">
        <title>Comparative genome analysis of multiple Pseudomonas spp. focuses on biocontrol and plant growth promoting traits.</title>
        <authorList>
            <person name="Tao X.-Y."/>
            <person name="Taylor C.G."/>
        </authorList>
    </citation>
    <scope>NUCLEOTIDE SEQUENCE [LARGE SCALE GENOMIC DNA]</scope>
    <source>
        <strain evidence="7 8">28B5</strain>
    </source>
</reference>
<evidence type="ECO:0000313" key="7">
    <source>
        <dbReference type="EMBL" id="RON79073.1"/>
    </source>
</evidence>
<dbReference type="SUPFAM" id="SSF51161">
    <property type="entry name" value="Trimeric LpxA-like enzymes"/>
    <property type="match status" value="2"/>
</dbReference>